<reference evidence="1 2" key="1">
    <citation type="submission" date="2020-08" db="EMBL/GenBank/DDBJ databases">
        <title>Genomic Encyclopedia of Archaeal and Bacterial Type Strains, Phase II (KMG-II): from individual species to whole genera.</title>
        <authorList>
            <person name="Goeker M."/>
        </authorList>
    </citation>
    <scope>NUCLEOTIDE SEQUENCE [LARGE SCALE GENOMIC DNA]</scope>
    <source>
        <strain evidence="1 2">DSM 43850</strain>
    </source>
</reference>
<accession>A0ABR6BY45</accession>
<name>A0ABR6BY45_9PSEU</name>
<sequence>MTADALHDRLSVTIELITDRDALATRVADIELLLSVAREDPQRARCAREFLDSYLAAGSNPPHLVTELRRALTQLPAPNTNT</sequence>
<comment type="caution">
    <text evidence="1">The sequence shown here is derived from an EMBL/GenBank/DDBJ whole genome shotgun (WGS) entry which is preliminary data.</text>
</comment>
<dbReference type="Proteomes" id="UP000517916">
    <property type="component" value="Unassembled WGS sequence"/>
</dbReference>
<gene>
    <name evidence="1" type="ORF">BC739_009097</name>
</gene>
<proteinExistence type="predicted"/>
<dbReference type="EMBL" id="JACJID010000010">
    <property type="protein sequence ID" value="MBA8931838.1"/>
    <property type="molecule type" value="Genomic_DNA"/>
</dbReference>
<keyword evidence="2" id="KW-1185">Reference proteome</keyword>
<organism evidence="1 2">
    <name type="scientific">Kutzneria viridogrisea</name>
    <dbReference type="NCBI Taxonomy" id="47990"/>
    <lineage>
        <taxon>Bacteria</taxon>
        <taxon>Bacillati</taxon>
        <taxon>Actinomycetota</taxon>
        <taxon>Actinomycetes</taxon>
        <taxon>Pseudonocardiales</taxon>
        <taxon>Pseudonocardiaceae</taxon>
        <taxon>Kutzneria</taxon>
    </lineage>
</organism>
<evidence type="ECO:0000313" key="2">
    <source>
        <dbReference type="Proteomes" id="UP000517916"/>
    </source>
</evidence>
<protein>
    <submittedName>
        <fullName evidence="1">Uncharacterized protein</fullName>
    </submittedName>
</protein>
<evidence type="ECO:0000313" key="1">
    <source>
        <dbReference type="EMBL" id="MBA8931838.1"/>
    </source>
</evidence>
<dbReference type="RefSeq" id="WP_182840509.1">
    <property type="nucleotide sequence ID" value="NZ_BAAABQ010000058.1"/>
</dbReference>